<organism evidence="1 2">
    <name type="scientific">Roseibium alexandrii</name>
    <dbReference type="NCBI Taxonomy" id="388408"/>
    <lineage>
        <taxon>Bacteria</taxon>
        <taxon>Pseudomonadati</taxon>
        <taxon>Pseudomonadota</taxon>
        <taxon>Alphaproteobacteria</taxon>
        <taxon>Hyphomicrobiales</taxon>
        <taxon>Stappiaceae</taxon>
        <taxon>Roseibium</taxon>
    </lineage>
</organism>
<accession>A0A0M7ABQ3</accession>
<keyword evidence="2" id="KW-1185">Reference proteome</keyword>
<reference evidence="2" key="1">
    <citation type="submission" date="2015-07" db="EMBL/GenBank/DDBJ databases">
        <authorList>
            <person name="Rodrigo-Torres Lidia"/>
            <person name="Arahal R.David."/>
        </authorList>
    </citation>
    <scope>NUCLEOTIDE SEQUENCE [LARGE SCALE GENOMIC DNA]</scope>
    <source>
        <strain evidence="2">CECT 5112</strain>
    </source>
</reference>
<name>A0A0M7ABQ3_9HYPH</name>
<evidence type="ECO:0000313" key="1">
    <source>
        <dbReference type="EMBL" id="CTQ72309.1"/>
    </source>
</evidence>
<dbReference type="EMBL" id="CXWD01000012">
    <property type="protein sequence ID" value="CTQ72309.1"/>
    <property type="molecule type" value="Genomic_DNA"/>
</dbReference>
<gene>
    <name evidence="1" type="ORF">LAX5112_03135</name>
</gene>
<sequence length="36" mass="3964">MEAMDVKGFSSRTYLVNDVDKTLLSTQKANVCKAAK</sequence>
<proteinExistence type="predicted"/>
<dbReference type="Proteomes" id="UP000053235">
    <property type="component" value="Unassembled WGS sequence"/>
</dbReference>
<dbReference type="AlphaFoldDB" id="A0A0M7ABQ3"/>
<dbReference type="STRING" id="388408.LAX5112_03135"/>
<evidence type="ECO:0000313" key="2">
    <source>
        <dbReference type="Proteomes" id="UP000053235"/>
    </source>
</evidence>
<protein>
    <submittedName>
        <fullName evidence="1">Uncharacterized protein</fullName>
    </submittedName>
</protein>